<dbReference type="STRING" id="45056.Lade_0205"/>
<dbReference type="OrthoDB" id="5654458at2"/>
<keyword evidence="1" id="KW-0175">Coiled coil</keyword>
<keyword evidence="5" id="KW-1185">Reference proteome</keyword>
<organism evidence="3 5">
    <name type="scientific">Legionella adelaidensis</name>
    <dbReference type="NCBI Taxonomy" id="45056"/>
    <lineage>
        <taxon>Bacteria</taxon>
        <taxon>Pseudomonadati</taxon>
        <taxon>Pseudomonadota</taxon>
        <taxon>Gammaproteobacteria</taxon>
        <taxon>Legionellales</taxon>
        <taxon>Legionellaceae</taxon>
        <taxon>Legionella</taxon>
    </lineage>
</organism>
<evidence type="ECO:0000256" key="1">
    <source>
        <dbReference type="SAM" id="Coils"/>
    </source>
</evidence>
<dbReference type="EMBL" id="LR134418">
    <property type="protein sequence ID" value="VEH84632.1"/>
    <property type="molecule type" value="Genomic_DNA"/>
</dbReference>
<dbReference type="Proteomes" id="UP000054859">
    <property type="component" value="Unassembled WGS sequence"/>
</dbReference>
<accession>A0A0W0R3D0</accession>
<sequence>MTHDEIEELLEELVAKDANSCQTFLDSIGSENHDQFARVMYDNWEIFFPEYEKSAWDAFTPWLRGEGSSYFDDFKSYVDTVHPSVSEGQLYSDMSPRDLTAAPQDEEEVDREILERVSAAQARMREELQRQDEAARLAKDEEERRELERLAAEAAKVPLPEDDEVIPEDEEPIAEVEGGGQPQPKNISAPAAKEDRKGGKLFWMEQDSMMRFTDSLLQKGEKLGDILPAERKLMLMTSVDNAPSFEAKRLTEGQTIASLQNFGVDEKKKERVGALLQDHKGRIFDHSTSNLLPEEKNLVALKMAKMMLTNYPGYGDIIISAPVPSSKADIEQANKVYASLLYLKSQDPSLKDIKIISLVKDCNGPKNSSPAAEKSYIEKYLKDSLPTASIEKTHVSELAVHQNALRERIREAKGLGRESSEVLKEGDTFSTAPKK</sequence>
<dbReference type="Proteomes" id="UP000281170">
    <property type="component" value="Plasmid 9"/>
</dbReference>
<feature type="coiled-coil region" evidence="1">
    <location>
        <begin position="114"/>
        <end position="157"/>
    </location>
</feature>
<dbReference type="PATRIC" id="fig|45056.6.peg.210"/>
<dbReference type="RefSeq" id="WP_058461300.1">
    <property type="nucleotide sequence ID" value="NZ_CAAAHS010000003.1"/>
</dbReference>
<gene>
    <name evidence="3" type="ORF">Lade_0205</name>
    <name evidence="4" type="ORF">NCTC12735_00239</name>
</gene>
<reference evidence="4 6" key="2">
    <citation type="submission" date="2018-12" db="EMBL/GenBank/DDBJ databases">
        <authorList>
            <consortium name="Pathogen Informatics"/>
        </authorList>
    </citation>
    <scope>NUCLEOTIDE SEQUENCE [LARGE SCALE GENOMIC DNA]</scope>
    <source>
        <strain evidence="4 6">NCTC12735</strain>
        <plasmid evidence="6">9</plasmid>
    </source>
</reference>
<feature type="region of interest" description="Disordered" evidence="2">
    <location>
        <begin position="88"/>
        <end position="109"/>
    </location>
</feature>
<keyword evidence="4" id="KW-0614">Plasmid</keyword>
<name>A0A0W0R3D0_9GAMM</name>
<feature type="region of interest" description="Disordered" evidence="2">
    <location>
        <begin position="415"/>
        <end position="435"/>
    </location>
</feature>
<dbReference type="EMBL" id="LNKA01000001">
    <property type="protein sequence ID" value="KTC65547.1"/>
    <property type="molecule type" value="Genomic_DNA"/>
</dbReference>
<reference evidence="3 5" key="1">
    <citation type="submission" date="2015-11" db="EMBL/GenBank/DDBJ databases">
        <title>Identification of large and diverse effector repertoires of 38 Legionella species.</title>
        <authorList>
            <person name="Burstein D."/>
            <person name="Amaro F."/>
            <person name="Zusman T."/>
            <person name="Lifshitz Z."/>
            <person name="Cohen O."/>
            <person name="Gilbert J.A."/>
            <person name="Pupko T."/>
            <person name="Shuman H.A."/>
            <person name="Segal G."/>
        </authorList>
    </citation>
    <scope>NUCLEOTIDE SEQUENCE [LARGE SCALE GENOMIC DNA]</scope>
    <source>
        <strain evidence="3 5">1762-AUS-E</strain>
    </source>
</reference>
<dbReference type="KEGG" id="ladl:NCTC12735_00239"/>
<evidence type="ECO:0000256" key="2">
    <source>
        <dbReference type="SAM" id="MobiDB-lite"/>
    </source>
</evidence>
<evidence type="ECO:0000313" key="5">
    <source>
        <dbReference type="Proteomes" id="UP000054859"/>
    </source>
</evidence>
<evidence type="ECO:0000313" key="4">
    <source>
        <dbReference type="EMBL" id="VEH84632.1"/>
    </source>
</evidence>
<evidence type="ECO:0000313" key="3">
    <source>
        <dbReference type="EMBL" id="KTC65547.1"/>
    </source>
</evidence>
<protein>
    <submittedName>
        <fullName evidence="3">Uncharacterized protein</fullName>
    </submittedName>
</protein>
<proteinExistence type="predicted"/>
<feature type="region of interest" description="Disordered" evidence="2">
    <location>
        <begin position="174"/>
        <end position="197"/>
    </location>
</feature>
<feature type="compositionally biased region" description="Basic and acidic residues" evidence="2">
    <location>
        <begin position="415"/>
        <end position="427"/>
    </location>
</feature>
<dbReference type="AlphaFoldDB" id="A0A0W0R3D0"/>
<geneLocation type="plasmid" evidence="4 6">
    <name>9</name>
</geneLocation>
<evidence type="ECO:0000313" key="6">
    <source>
        <dbReference type="Proteomes" id="UP000281170"/>
    </source>
</evidence>